<keyword evidence="8" id="KW-0067">ATP-binding</keyword>
<dbReference type="InterPro" id="IPR036097">
    <property type="entry name" value="HisK_dim/P_sf"/>
</dbReference>
<evidence type="ECO:0000259" key="13">
    <source>
        <dbReference type="PROSITE" id="PS50109"/>
    </source>
</evidence>
<evidence type="ECO:0000313" key="15">
    <source>
        <dbReference type="Proteomes" id="UP000565579"/>
    </source>
</evidence>
<keyword evidence="5" id="KW-0808">Transferase</keyword>
<dbReference type="SMART" id="SM00387">
    <property type="entry name" value="HATPase_c"/>
    <property type="match status" value="1"/>
</dbReference>
<keyword evidence="15" id="KW-1185">Reference proteome</keyword>
<gene>
    <name evidence="14" type="ORF">HD593_003539</name>
</gene>
<name>A0A7X0TYZ1_9ACTN</name>
<protein>
    <recommendedName>
        <fullName evidence="10">Sensor-like histidine kinase SenX3</fullName>
        <ecNumber evidence="3">2.7.13.3</ecNumber>
    </recommendedName>
</protein>
<evidence type="ECO:0000256" key="8">
    <source>
        <dbReference type="ARBA" id="ARBA00022840"/>
    </source>
</evidence>
<evidence type="ECO:0000256" key="10">
    <source>
        <dbReference type="ARBA" id="ARBA00039401"/>
    </source>
</evidence>
<feature type="region of interest" description="Disordered" evidence="11">
    <location>
        <begin position="1"/>
        <end position="26"/>
    </location>
</feature>
<dbReference type="Gene3D" id="1.10.287.130">
    <property type="match status" value="1"/>
</dbReference>
<feature type="transmembrane region" description="Helical" evidence="12">
    <location>
        <begin position="39"/>
        <end position="59"/>
    </location>
</feature>
<dbReference type="SUPFAM" id="SSF47384">
    <property type="entry name" value="Homodimeric domain of signal transducing histidine kinase"/>
    <property type="match status" value="1"/>
</dbReference>
<keyword evidence="12" id="KW-0812">Transmembrane</keyword>
<dbReference type="SMART" id="SM00388">
    <property type="entry name" value="HisKA"/>
    <property type="match status" value="1"/>
</dbReference>
<dbReference type="GO" id="GO:0007234">
    <property type="term" value="P:osmosensory signaling via phosphorelay pathway"/>
    <property type="evidence" value="ECO:0007669"/>
    <property type="project" value="TreeGrafter"/>
</dbReference>
<dbReference type="InterPro" id="IPR004358">
    <property type="entry name" value="Sig_transdc_His_kin-like_C"/>
</dbReference>
<dbReference type="PANTHER" id="PTHR42878:SF7">
    <property type="entry name" value="SENSOR HISTIDINE KINASE GLRK"/>
    <property type="match status" value="1"/>
</dbReference>
<dbReference type="Pfam" id="PF00512">
    <property type="entry name" value="HisKA"/>
    <property type="match status" value="1"/>
</dbReference>
<dbReference type="Proteomes" id="UP000565579">
    <property type="component" value="Unassembled WGS sequence"/>
</dbReference>
<dbReference type="InterPro" id="IPR050351">
    <property type="entry name" value="BphY/WalK/GraS-like"/>
</dbReference>
<sequence>MNVARRGPRLPGRDRRLPGRDRRLPDPDRRLLVRARRRITVQVAGAISVVLALVGVLVWCAMGHGQGSAAERDLTAAAQHSPIAHPPPCVWLYELRADGTVHAAPGAPATLPVRRALERVSAGGAPETAHVTVAGQDYLIHTRERAGTTVQAAMDLRYQAAEQQRLLRTLIGAEIAGLLAALLVGQVVSRRAIAPLGEALARQRRFAADVSHELRTPLTRLHTRAQLLSRRLRGGTDPILLIDEVDQLVTGTGQLGEVVADLLRSAQFKQLHRPFGPVDLAVLAAELAVAEDARAAAQGVSIEVRCDGPGDPVVRGVESALRRVISALLDNALGHTGPGGHIRVTLTGEPGTVCLTVRDDGAGLDPGDAERLFTRFEGTGFGLGLALVREVVDGHHGTITADGRPGGGAVFTVRLPAHPAEPIAEPARRPDRQRYQPPLPG</sequence>
<dbReference type="Pfam" id="PF02518">
    <property type="entry name" value="HATPase_c"/>
    <property type="match status" value="1"/>
</dbReference>
<feature type="domain" description="Histidine kinase" evidence="13">
    <location>
        <begin position="209"/>
        <end position="419"/>
    </location>
</feature>
<dbReference type="GO" id="GO:0005524">
    <property type="term" value="F:ATP binding"/>
    <property type="evidence" value="ECO:0007669"/>
    <property type="project" value="UniProtKB-KW"/>
</dbReference>
<dbReference type="EMBL" id="JACHMI010000001">
    <property type="protein sequence ID" value="MBB6548744.1"/>
    <property type="molecule type" value="Genomic_DNA"/>
</dbReference>
<evidence type="ECO:0000256" key="5">
    <source>
        <dbReference type="ARBA" id="ARBA00022679"/>
    </source>
</evidence>
<dbReference type="PANTHER" id="PTHR42878">
    <property type="entry name" value="TWO-COMPONENT HISTIDINE KINASE"/>
    <property type="match status" value="1"/>
</dbReference>
<keyword evidence="4" id="KW-0597">Phosphoprotein</keyword>
<organism evidence="14 15">
    <name type="scientific">Nonomuraea rubra</name>
    <dbReference type="NCBI Taxonomy" id="46180"/>
    <lineage>
        <taxon>Bacteria</taxon>
        <taxon>Bacillati</taxon>
        <taxon>Actinomycetota</taxon>
        <taxon>Actinomycetes</taxon>
        <taxon>Streptosporangiales</taxon>
        <taxon>Streptosporangiaceae</taxon>
        <taxon>Nonomuraea</taxon>
    </lineage>
</organism>
<evidence type="ECO:0000313" key="14">
    <source>
        <dbReference type="EMBL" id="MBB6548744.1"/>
    </source>
</evidence>
<dbReference type="RefSeq" id="WP_221524809.1">
    <property type="nucleotide sequence ID" value="NZ_BAAAXY010000137.1"/>
</dbReference>
<keyword evidence="9" id="KW-0902">Two-component regulatory system</keyword>
<proteinExistence type="predicted"/>
<comment type="catalytic activity">
    <reaction evidence="1">
        <text>ATP + protein L-histidine = ADP + protein N-phospho-L-histidine.</text>
        <dbReference type="EC" id="2.7.13.3"/>
    </reaction>
</comment>
<keyword evidence="6" id="KW-0547">Nucleotide-binding</keyword>
<evidence type="ECO:0000256" key="9">
    <source>
        <dbReference type="ARBA" id="ARBA00023012"/>
    </source>
</evidence>
<keyword evidence="12" id="KW-1133">Transmembrane helix</keyword>
<dbReference type="GO" id="GO:0000155">
    <property type="term" value="F:phosphorelay sensor kinase activity"/>
    <property type="evidence" value="ECO:0007669"/>
    <property type="project" value="InterPro"/>
</dbReference>
<comment type="caution">
    <text evidence="14">The sequence shown here is derived from an EMBL/GenBank/DDBJ whole genome shotgun (WGS) entry which is preliminary data.</text>
</comment>
<dbReference type="GO" id="GO:0030295">
    <property type="term" value="F:protein kinase activator activity"/>
    <property type="evidence" value="ECO:0007669"/>
    <property type="project" value="TreeGrafter"/>
</dbReference>
<dbReference type="Gene3D" id="3.30.565.10">
    <property type="entry name" value="Histidine kinase-like ATPase, C-terminal domain"/>
    <property type="match status" value="1"/>
</dbReference>
<dbReference type="InterPro" id="IPR003661">
    <property type="entry name" value="HisK_dim/P_dom"/>
</dbReference>
<dbReference type="CDD" id="cd00075">
    <property type="entry name" value="HATPase"/>
    <property type="match status" value="1"/>
</dbReference>
<dbReference type="InterPro" id="IPR005467">
    <property type="entry name" value="His_kinase_dom"/>
</dbReference>
<evidence type="ECO:0000256" key="12">
    <source>
        <dbReference type="SAM" id="Phobius"/>
    </source>
</evidence>
<evidence type="ECO:0000256" key="6">
    <source>
        <dbReference type="ARBA" id="ARBA00022741"/>
    </source>
</evidence>
<feature type="region of interest" description="Disordered" evidence="11">
    <location>
        <begin position="419"/>
        <end position="441"/>
    </location>
</feature>
<dbReference type="CDD" id="cd00082">
    <property type="entry name" value="HisKA"/>
    <property type="match status" value="1"/>
</dbReference>
<feature type="compositionally biased region" description="Basic and acidic residues" evidence="11">
    <location>
        <begin position="11"/>
        <end position="26"/>
    </location>
</feature>
<evidence type="ECO:0000256" key="3">
    <source>
        <dbReference type="ARBA" id="ARBA00012438"/>
    </source>
</evidence>
<dbReference type="SUPFAM" id="SSF55874">
    <property type="entry name" value="ATPase domain of HSP90 chaperone/DNA topoisomerase II/histidine kinase"/>
    <property type="match status" value="1"/>
</dbReference>
<evidence type="ECO:0000256" key="1">
    <source>
        <dbReference type="ARBA" id="ARBA00000085"/>
    </source>
</evidence>
<dbReference type="PROSITE" id="PS50109">
    <property type="entry name" value="HIS_KIN"/>
    <property type="match status" value="1"/>
</dbReference>
<dbReference type="GO" id="GO:0000156">
    <property type="term" value="F:phosphorelay response regulator activity"/>
    <property type="evidence" value="ECO:0007669"/>
    <property type="project" value="TreeGrafter"/>
</dbReference>
<evidence type="ECO:0000256" key="11">
    <source>
        <dbReference type="SAM" id="MobiDB-lite"/>
    </source>
</evidence>
<evidence type="ECO:0000256" key="2">
    <source>
        <dbReference type="ARBA" id="ARBA00004236"/>
    </source>
</evidence>
<dbReference type="EC" id="2.7.13.3" evidence="3"/>
<accession>A0A7X0TYZ1</accession>
<dbReference type="PRINTS" id="PR00344">
    <property type="entry name" value="BCTRLSENSOR"/>
</dbReference>
<dbReference type="InterPro" id="IPR036890">
    <property type="entry name" value="HATPase_C_sf"/>
</dbReference>
<evidence type="ECO:0000256" key="7">
    <source>
        <dbReference type="ARBA" id="ARBA00022777"/>
    </source>
</evidence>
<keyword evidence="12" id="KW-0472">Membrane</keyword>
<dbReference type="AlphaFoldDB" id="A0A7X0TYZ1"/>
<evidence type="ECO:0000256" key="4">
    <source>
        <dbReference type="ARBA" id="ARBA00022553"/>
    </source>
</evidence>
<reference evidence="14 15" key="1">
    <citation type="submission" date="2020-08" db="EMBL/GenBank/DDBJ databases">
        <title>Sequencing the genomes of 1000 actinobacteria strains.</title>
        <authorList>
            <person name="Klenk H.-P."/>
        </authorList>
    </citation>
    <scope>NUCLEOTIDE SEQUENCE [LARGE SCALE GENOMIC DNA]</scope>
    <source>
        <strain evidence="14 15">DSM 43768</strain>
    </source>
</reference>
<dbReference type="GO" id="GO:0005886">
    <property type="term" value="C:plasma membrane"/>
    <property type="evidence" value="ECO:0007669"/>
    <property type="project" value="UniProtKB-SubCell"/>
</dbReference>
<keyword evidence="7 14" id="KW-0418">Kinase</keyword>
<dbReference type="InterPro" id="IPR003594">
    <property type="entry name" value="HATPase_dom"/>
</dbReference>
<comment type="subcellular location">
    <subcellularLocation>
        <location evidence="2">Cell membrane</location>
    </subcellularLocation>
</comment>